<evidence type="ECO:0000313" key="2">
    <source>
        <dbReference type="EMBL" id="KAK7712837.1"/>
    </source>
</evidence>
<accession>A0ABR1NRS4</accession>
<dbReference type="EMBL" id="JAKNSF020000132">
    <property type="protein sequence ID" value="KAK7712837.1"/>
    <property type="molecule type" value="Genomic_DNA"/>
</dbReference>
<keyword evidence="3" id="KW-1185">Reference proteome</keyword>
<protein>
    <submittedName>
        <fullName evidence="2">Uncharacterized protein</fullName>
    </submittedName>
</protein>
<evidence type="ECO:0000313" key="3">
    <source>
        <dbReference type="Proteomes" id="UP001430848"/>
    </source>
</evidence>
<gene>
    <name evidence="2" type="ORF">SLS63_012265</name>
</gene>
<feature type="region of interest" description="Disordered" evidence="1">
    <location>
        <begin position="1"/>
        <end position="37"/>
    </location>
</feature>
<organism evidence="2 3">
    <name type="scientific">Diaporthe eres</name>
    <name type="common">Phomopsis oblonga</name>
    <dbReference type="NCBI Taxonomy" id="83184"/>
    <lineage>
        <taxon>Eukaryota</taxon>
        <taxon>Fungi</taxon>
        <taxon>Dikarya</taxon>
        <taxon>Ascomycota</taxon>
        <taxon>Pezizomycotina</taxon>
        <taxon>Sordariomycetes</taxon>
        <taxon>Sordariomycetidae</taxon>
        <taxon>Diaporthales</taxon>
        <taxon>Diaporthaceae</taxon>
        <taxon>Diaporthe</taxon>
        <taxon>Diaporthe eres species complex</taxon>
    </lineage>
</organism>
<sequence length="457" mass="52174">MAPRKRNNPVGSAISRSPKSKRQRQHQAPPAETYPIPDRLQDVFERVERKKSAFELKFPINDLNGVQRLAWGLDRRADFVIVNLEFLQEEDKSSGYARFCVHSSTDREKRSHSYSATDKEASSCIKNPCSPRSTILTCVLSRELFGIVGLRCCRDLGTIYDRAFELIKSDPTERCLICGKLYEVKVYTPTACLGECMKKLEEWPLRARLSHLLSDTKVLDIMLCCIYTAVRGQQVCPDQYGTESSLLVDCPLKLPKIRPTIDSFPEISDELGMHQLVNSGDTRIASSQKRHLLSWLALRLRGCIVSLPHDAEFFMQEPYDVEAAGVYYSDDPGYSYSYTERDIPLQAWKRSQFFGQGWSVLFGLEVALSQIPFAGNEHSTRRESTLMIRYIFLLPSYDPPRLYCDEDYTDLLQIDQDAMKKAYDVLDRNTLSPRHIGLGVRHETRGKSALPESQKDT</sequence>
<name>A0ABR1NRS4_DIAER</name>
<reference evidence="2 3" key="1">
    <citation type="submission" date="2024-02" db="EMBL/GenBank/DDBJ databases">
        <title>De novo assembly and annotation of 12 fungi associated with fruit tree decline syndrome in Ontario, Canada.</title>
        <authorList>
            <person name="Sulman M."/>
            <person name="Ellouze W."/>
            <person name="Ilyukhin E."/>
        </authorList>
    </citation>
    <scope>NUCLEOTIDE SEQUENCE [LARGE SCALE GENOMIC DNA]</scope>
    <source>
        <strain evidence="2 3">M169</strain>
    </source>
</reference>
<evidence type="ECO:0000256" key="1">
    <source>
        <dbReference type="SAM" id="MobiDB-lite"/>
    </source>
</evidence>
<dbReference type="Proteomes" id="UP001430848">
    <property type="component" value="Unassembled WGS sequence"/>
</dbReference>
<comment type="caution">
    <text evidence="2">The sequence shown here is derived from an EMBL/GenBank/DDBJ whole genome shotgun (WGS) entry which is preliminary data.</text>
</comment>
<proteinExistence type="predicted"/>